<organism evidence="2">
    <name type="scientific">Actinoplanes campanulatus</name>
    <dbReference type="NCBI Taxonomy" id="113559"/>
    <lineage>
        <taxon>Bacteria</taxon>
        <taxon>Bacillati</taxon>
        <taxon>Actinomycetota</taxon>
        <taxon>Actinomycetes</taxon>
        <taxon>Micromonosporales</taxon>
        <taxon>Micromonosporaceae</taxon>
        <taxon>Actinoplanes</taxon>
    </lineage>
</organism>
<dbReference type="Pfam" id="PF13517">
    <property type="entry name" value="FG-GAP_3"/>
    <property type="match status" value="2"/>
</dbReference>
<name>A0ABQ3WT50_9ACTN</name>
<evidence type="ECO:0000313" key="2">
    <source>
        <dbReference type="EMBL" id="GID49353.1"/>
    </source>
</evidence>
<protein>
    <recommendedName>
        <fullName evidence="3">Repeat domain-containing protein</fullName>
    </recommendedName>
</protein>
<dbReference type="PANTHER" id="PTHR46580:SF2">
    <property type="entry name" value="MAM DOMAIN-CONTAINING PROTEIN"/>
    <property type="match status" value="1"/>
</dbReference>
<dbReference type="SUPFAM" id="SSF69318">
    <property type="entry name" value="Integrin alpha N-terminal domain"/>
    <property type="match status" value="1"/>
</dbReference>
<reference evidence="2" key="1">
    <citation type="submission" date="2021-01" db="EMBL/GenBank/DDBJ databases">
        <title>Whole genome shotgun sequence of Actinoplanes capillaceus NBRC 16408.</title>
        <authorList>
            <person name="Komaki H."/>
            <person name="Tamura T."/>
        </authorList>
    </citation>
    <scope>NUCLEOTIDE SEQUENCE [LARGE SCALE GENOMIC DNA]</scope>
    <source>
        <strain evidence="2">NBRC 16408</strain>
    </source>
</reference>
<dbReference type="EMBL" id="BOMF01000126">
    <property type="protein sequence ID" value="GID49353.1"/>
    <property type="molecule type" value="Genomic_DNA"/>
</dbReference>
<sequence>MSDVMWHIGQAQRRVMGVWYDMAVSRQRRRMLRALSAATIAAAVLSPAAPAWAAPGYPALAPCVPGAATAADDAIAAQLKSQMNGRRLGSSVTGPRIACARAIVATVQSRGLGQRAAVIAVTTAIAESTLNNHTIAYDHDSLGLFQQRPSQGWGKPAQVVDPVYATNAFLDAMLRKHPGGGWMTGDIGAICQRVQGSALPLAYAPEAHDAQLIVARLWTQAGAAPAPLPSAPSGPYQKALAAVGTQLGALAGRHELALADWNGDGRLDLFVVEGTGTASGKTEIRIMDGAANFAALLLTRVTALDETGDQYTYAIADINGDKRPDLVVVQRSGTTSGTAEVTVLDGASAFRQQLLHTGTPLAASDERRRFAVTDWNGDAHPDLVVTKTSGTTGNRMQVQLLDGAANFQRHLTPAIVTAEPANPDHRVLVTDFNNDRRPDLVIVETSAKADGRTRLRVLDGATGFQRTLFKADTAPGVTHHLELLITEWNGDRRPDLMLVQENGTASGRTEMVVLGG</sequence>
<dbReference type="Gene3D" id="2.130.10.130">
    <property type="entry name" value="Integrin alpha, N-terminal"/>
    <property type="match status" value="2"/>
</dbReference>
<dbReference type="PROSITE" id="PS51318">
    <property type="entry name" value="TAT"/>
    <property type="match status" value="1"/>
</dbReference>
<proteinExistence type="predicted"/>
<evidence type="ECO:0000256" key="1">
    <source>
        <dbReference type="ARBA" id="ARBA00022729"/>
    </source>
</evidence>
<dbReference type="InterPro" id="IPR013517">
    <property type="entry name" value="FG-GAP"/>
</dbReference>
<gene>
    <name evidence="2" type="ORF">Aca07nite_66280</name>
</gene>
<evidence type="ECO:0008006" key="3">
    <source>
        <dbReference type="Google" id="ProtNLM"/>
    </source>
</evidence>
<dbReference type="InterPro" id="IPR028994">
    <property type="entry name" value="Integrin_alpha_N"/>
</dbReference>
<accession>A0ABQ3WT50</accession>
<dbReference type="InterPro" id="IPR006311">
    <property type="entry name" value="TAT_signal"/>
</dbReference>
<comment type="caution">
    <text evidence="2">The sequence shown here is derived from an EMBL/GenBank/DDBJ whole genome shotgun (WGS) entry which is preliminary data.</text>
</comment>
<dbReference type="PANTHER" id="PTHR46580">
    <property type="entry name" value="SENSOR KINASE-RELATED"/>
    <property type="match status" value="1"/>
</dbReference>
<keyword evidence="1" id="KW-0732">Signal</keyword>